<keyword evidence="3 5" id="KW-0862">Zinc</keyword>
<dbReference type="InterPro" id="IPR036291">
    <property type="entry name" value="NAD(P)-bd_dom_sf"/>
</dbReference>
<dbReference type="InterPro" id="IPR013154">
    <property type="entry name" value="ADH-like_N"/>
</dbReference>
<evidence type="ECO:0000313" key="8">
    <source>
        <dbReference type="Proteomes" id="UP000295818"/>
    </source>
</evidence>
<dbReference type="Pfam" id="PF08240">
    <property type="entry name" value="ADH_N"/>
    <property type="match status" value="1"/>
</dbReference>
<proteinExistence type="inferred from homology"/>
<comment type="caution">
    <text evidence="7">The sequence shown here is derived from an EMBL/GenBank/DDBJ whole genome shotgun (WGS) entry which is preliminary data.</text>
</comment>
<evidence type="ECO:0000259" key="6">
    <source>
        <dbReference type="SMART" id="SM00829"/>
    </source>
</evidence>
<dbReference type="Gene3D" id="3.90.180.10">
    <property type="entry name" value="Medium-chain alcohol dehydrogenases, catalytic domain"/>
    <property type="match status" value="1"/>
</dbReference>
<keyword evidence="2 5" id="KW-0479">Metal-binding</keyword>
<dbReference type="PANTHER" id="PTHR43401:SF5">
    <property type="entry name" value="ALCOHOL DEHYDROGENASE-RELATED"/>
    <property type="match status" value="1"/>
</dbReference>
<dbReference type="PANTHER" id="PTHR43401">
    <property type="entry name" value="L-THREONINE 3-DEHYDROGENASE"/>
    <property type="match status" value="1"/>
</dbReference>
<dbReference type="Gene3D" id="3.40.50.720">
    <property type="entry name" value="NAD(P)-binding Rossmann-like Domain"/>
    <property type="match status" value="1"/>
</dbReference>
<keyword evidence="8" id="KW-1185">Reference proteome</keyword>
<dbReference type="PROSITE" id="PS00059">
    <property type="entry name" value="ADH_ZINC"/>
    <property type="match status" value="1"/>
</dbReference>
<protein>
    <submittedName>
        <fullName evidence="7">Alcohol dehydrogenase</fullName>
    </submittedName>
</protein>
<comment type="cofactor">
    <cofactor evidence="1 5">
        <name>Zn(2+)</name>
        <dbReference type="ChEBI" id="CHEBI:29105"/>
    </cofactor>
</comment>
<dbReference type="SUPFAM" id="SSF51735">
    <property type="entry name" value="NAD(P)-binding Rossmann-fold domains"/>
    <property type="match status" value="1"/>
</dbReference>
<gene>
    <name evidence="7" type="ORF">EV644_101914</name>
</gene>
<evidence type="ECO:0000256" key="2">
    <source>
        <dbReference type="ARBA" id="ARBA00022723"/>
    </source>
</evidence>
<feature type="domain" description="Enoyl reductase (ER)" evidence="6">
    <location>
        <begin position="77"/>
        <end position="405"/>
    </location>
</feature>
<name>A0ABY2BVT1_9ACTN</name>
<accession>A0ABY2BVT1</accession>
<dbReference type="SMART" id="SM00829">
    <property type="entry name" value="PKS_ER"/>
    <property type="match status" value="1"/>
</dbReference>
<dbReference type="EMBL" id="SLWM01000001">
    <property type="protein sequence ID" value="TCO32271.1"/>
    <property type="molecule type" value="Genomic_DNA"/>
</dbReference>
<dbReference type="Pfam" id="PF00107">
    <property type="entry name" value="ADH_zinc_N"/>
    <property type="match status" value="1"/>
</dbReference>
<organism evidence="7 8">
    <name type="scientific">Kribbella orskensis</name>
    <dbReference type="NCBI Taxonomy" id="2512216"/>
    <lineage>
        <taxon>Bacteria</taxon>
        <taxon>Bacillati</taxon>
        <taxon>Actinomycetota</taxon>
        <taxon>Actinomycetes</taxon>
        <taxon>Propionibacteriales</taxon>
        <taxon>Kribbellaceae</taxon>
        <taxon>Kribbella</taxon>
    </lineage>
</organism>
<dbReference type="Proteomes" id="UP000295818">
    <property type="component" value="Unassembled WGS sequence"/>
</dbReference>
<dbReference type="InterPro" id="IPR011032">
    <property type="entry name" value="GroES-like_sf"/>
</dbReference>
<dbReference type="CDD" id="cd08260">
    <property type="entry name" value="Zn_ADH6"/>
    <property type="match status" value="1"/>
</dbReference>
<dbReference type="InterPro" id="IPR050129">
    <property type="entry name" value="Zn_alcohol_dh"/>
</dbReference>
<comment type="similarity">
    <text evidence="5">Belongs to the zinc-containing alcohol dehydrogenase family.</text>
</comment>
<evidence type="ECO:0000313" key="7">
    <source>
        <dbReference type="EMBL" id="TCO32271.1"/>
    </source>
</evidence>
<evidence type="ECO:0000256" key="4">
    <source>
        <dbReference type="ARBA" id="ARBA00023002"/>
    </source>
</evidence>
<reference evidence="7 8" key="1">
    <citation type="journal article" date="2015" name="Stand. Genomic Sci.">
        <title>Genomic Encyclopedia of Bacterial and Archaeal Type Strains, Phase III: the genomes of soil and plant-associated and newly described type strains.</title>
        <authorList>
            <person name="Whitman W.B."/>
            <person name="Woyke T."/>
            <person name="Klenk H.P."/>
            <person name="Zhou Y."/>
            <person name="Lilburn T.G."/>
            <person name="Beck B.J."/>
            <person name="De Vos P."/>
            <person name="Vandamme P."/>
            <person name="Eisen J.A."/>
            <person name="Garrity G."/>
            <person name="Hugenholtz P."/>
            <person name="Kyrpides N.C."/>
        </authorList>
    </citation>
    <scope>NUCLEOTIDE SEQUENCE [LARGE SCALE GENOMIC DNA]</scope>
    <source>
        <strain evidence="7 8">VKM Ac-2538</strain>
    </source>
</reference>
<evidence type="ECO:0000256" key="3">
    <source>
        <dbReference type="ARBA" id="ARBA00022833"/>
    </source>
</evidence>
<sequence length="407" mass="42043">MWARCSAVAVAEPGVVFLRGVSVVLGGGLAGGVGRYRVRGSRCGGGGGGDSPGVWGLRVGIVGEDGAMRAVVVEEFGVLPSVQDVAVPEADPGGVVLRVEATGLCRSDWHGWQGHDSDIVLPHVPGHELAGTIAAVGAGVAGWKVGDRVTTPFICACGNCEQCLEGNQQVCPNQLQPGFNYWGSFAEYVALPFAEVNLIRLPETMDFDTAAGLGCRFATSFRAVRQVGRVAAGEDVVIFGCGGVGLSAVMIAAALGARVIAVDTNPAALELARSYGAADTVQASSDVVQEILELTGGGARVTMDALGSNAIVQDALRSLRPRGRHLQVGLLPDGVQLDVSRLIGQELEWLGSHGMPAHAYPEMLDLVASGNLKPQDLITRTISLDEVPAALDELTAGTPAGVTVIRP</sequence>
<dbReference type="SUPFAM" id="SSF50129">
    <property type="entry name" value="GroES-like"/>
    <property type="match status" value="1"/>
</dbReference>
<dbReference type="InterPro" id="IPR013149">
    <property type="entry name" value="ADH-like_C"/>
</dbReference>
<dbReference type="InterPro" id="IPR002328">
    <property type="entry name" value="ADH_Zn_CS"/>
</dbReference>
<keyword evidence="4" id="KW-0560">Oxidoreductase</keyword>
<evidence type="ECO:0000256" key="1">
    <source>
        <dbReference type="ARBA" id="ARBA00001947"/>
    </source>
</evidence>
<dbReference type="InterPro" id="IPR020843">
    <property type="entry name" value="ER"/>
</dbReference>
<evidence type="ECO:0000256" key="5">
    <source>
        <dbReference type="RuleBase" id="RU361277"/>
    </source>
</evidence>